<reference evidence="1" key="1">
    <citation type="submission" date="2021-06" db="EMBL/GenBank/DDBJ databases">
        <title>Parelaphostrongylus tenuis whole genome reference sequence.</title>
        <authorList>
            <person name="Garwood T.J."/>
            <person name="Larsen P.A."/>
            <person name="Fountain-Jones N.M."/>
            <person name="Garbe J.R."/>
            <person name="Macchietto M.G."/>
            <person name="Kania S.A."/>
            <person name="Gerhold R.W."/>
            <person name="Richards J.E."/>
            <person name="Wolf T.M."/>
        </authorList>
    </citation>
    <scope>NUCLEOTIDE SEQUENCE</scope>
    <source>
        <strain evidence="1">MNPRO001-30</strain>
        <tissue evidence="1">Meninges</tissue>
    </source>
</reference>
<sequence>MAKSMTFGKEHIALMCILVMVTSDKKRPRVLKTLLSMTKVTSLRISKANTISQALHCTWRLQLVVLEGLLNSLKSAAERMHLWKTSSKSFRIEVYLRYTETNSKKSASLFINSKGKSSNKEST</sequence>
<evidence type="ECO:0000313" key="2">
    <source>
        <dbReference type="Proteomes" id="UP001196413"/>
    </source>
</evidence>
<dbReference type="AlphaFoldDB" id="A0AAD5WK77"/>
<gene>
    <name evidence="1" type="ORF">KIN20_035767</name>
</gene>
<name>A0AAD5WK77_PARTN</name>
<organism evidence="1 2">
    <name type="scientific">Parelaphostrongylus tenuis</name>
    <name type="common">Meningeal worm</name>
    <dbReference type="NCBI Taxonomy" id="148309"/>
    <lineage>
        <taxon>Eukaryota</taxon>
        <taxon>Metazoa</taxon>
        <taxon>Ecdysozoa</taxon>
        <taxon>Nematoda</taxon>
        <taxon>Chromadorea</taxon>
        <taxon>Rhabditida</taxon>
        <taxon>Rhabditina</taxon>
        <taxon>Rhabditomorpha</taxon>
        <taxon>Strongyloidea</taxon>
        <taxon>Metastrongylidae</taxon>
        <taxon>Parelaphostrongylus</taxon>
    </lineage>
</organism>
<accession>A0AAD5WK77</accession>
<dbReference type="EMBL" id="JAHQIW010007271">
    <property type="protein sequence ID" value="KAJ1373387.1"/>
    <property type="molecule type" value="Genomic_DNA"/>
</dbReference>
<proteinExistence type="predicted"/>
<evidence type="ECO:0000313" key="1">
    <source>
        <dbReference type="EMBL" id="KAJ1373387.1"/>
    </source>
</evidence>
<comment type="caution">
    <text evidence="1">The sequence shown here is derived from an EMBL/GenBank/DDBJ whole genome shotgun (WGS) entry which is preliminary data.</text>
</comment>
<protein>
    <submittedName>
        <fullName evidence="1">Uncharacterized protein</fullName>
    </submittedName>
</protein>
<dbReference type="Proteomes" id="UP001196413">
    <property type="component" value="Unassembled WGS sequence"/>
</dbReference>
<keyword evidence="2" id="KW-1185">Reference proteome</keyword>